<dbReference type="Proteomes" id="UP000299102">
    <property type="component" value="Unassembled WGS sequence"/>
</dbReference>
<gene>
    <name evidence="1" type="ORF">EVAR_14106_1</name>
</gene>
<keyword evidence="2" id="KW-1185">Reference proteome</keyword>
<evidence type="ECO:0000313" key="1">
    <source>
        <dbReference type="EMBL" id="GBP27915.1"/>
    </source>
</evidence>
<dbReference type="AlphaFoldDB" id="A0A4C1UNB6"/>
<organism evidence="1 2">
    <name type="scientific">Eumeta variegata</name>
    <name type="common">Bagworm moth</name>
    <name type="synonym">Eumeta japonica</name>
    <dbReference type="NCBI Taxonomy" id="151549"/>
    <lineage>
        <taxon>Eukaryota</taxon>
        <taxon>Metazoa</taxon>
        <taxon>Ecdysozoa</taxon>
        <taxon>Arthropoda</taxon>
        <taxon>Hexapoda</taxon>
        <taxon>Insecta</taxon>
        <taxon>Pterygota</taxon>
        <taxon>Neoptera</taxon>
        <taxon>Endopterygota</taxon>
        <taxon>Lepidoptera</taxon>
        <taxon>Glossata</taxon>
        <taxon>Ditrysia</taxon>
        <taxon>Tineoidea</taxon>
        <taxon>Psychidae</taxon>
        <taxon>Oiketicinae</taxon>
        <taxon>Eumeta</taxon>
    </lineage>
</organism>
<protein>
    <submittedName>
        <fullName evidence="1">Uncharacterized protein</fullName>
    </submittedName>
</protein>
<comment type="caution">
    <text evidence="1">The sequence shown here is derived from an EMBL/GenBank/DDBJ whole genome shotgun (WGS) entry which is preliminary data.</text>
</comment>
<evidence type="ECO:0000313" key="2">
    <source>
        <dbReference type="Proteomes" id="UP000299102"/>
    </source>
</evidence>
<reference evidence="1 2" key="1">
    <citation type="journal article" date="2019" name="Commun. Biol.">
        <title>The bagworm genome reveals a unique fibroin gene that provides high tensile strength.</title>
        <authorList>
            <person name="Kono N."/>
            <person name="Nakamura H."/>
            <person name="Ohtoshi R."/>
            <person name="Tomita M."/>
            <person name="Numata K."/>
            <person name="Arakawa K."/>
        </authorList>
    </citation>
    <scope>NUCLEOTIDE SEQUENCE [LARGE SCALE GENOMIC DNA]</scope>
</reference>
<dbReference type="EMBL" id="BGZK01000200">
    <property type="protein sequence ID" value="GBP27915.1"/>
    <property type="molecule type" value="Genomic_DNA"/>
</dbReference>
<name>A0A4C1UNB6_EUMVA</name>
<proteinExistence type="predicted"/>
<sequence>MLTEYGYLVSGLVSAAGPPPQVSAPPVTGYASARVRVFLSVTTHKFFALPNGKMFEVCRSDFHVVTSQPYAEVERRRARPCAPGAPPRGAQV</sequence>
<accession>A0A4C1UNB6</accession>